<dbReference type="GO" id="GO:0000287">
    <property type="term" value="F:magnesium ion binding"/>
    <property type="evidence" value="ECO:0007669"/>
    <property type="project" value="UniProtKB-UniRule"/>
</dbReference>
<dbReference type="GO" id="GO:0006430">
    <property type="term" value="P:lysyl-tRNA aminoacylation"/>
    <property type="evidence" value="ECO:0007669"/>
    <property type="project" value="UniProtKB-UniRule"/>
</dbReference>
<dbReference type="EMBL" id="MFIE01000029">
    <property type="protein sequence ID" value="OGF82187.1"/>
    <property type="molecule type" value="Genomic_DNA"/>
</dbReference>
<keyword evidence="1 7" id="KW-0436">Ligase</keyword>
<comment type="similarity">
    <text evidence="7">Belongs to the class-II aminoacyl-tRNA synthetase family.</text>
</comment>
<dbReference type="NCBIfam" id="NF001756">
    <property type="entry name" value="PRK00484.1"/>
    <property type="match status" value="1"/>
</dbReference>
<dbReference type="NCBIfam" id="TIGR00499">
    <property type="entry name" value="lysS_bact"/>
    <property type="match status" value="1"/>
</dbReference>
<gene>
    <name evidence="7" type="primary">lysS</name>
    <name evidence="10" type="ORF">A3B18_01925</name>
</gene>
<evidence type="ECO:0000256" key="6">
    <source>
        <dbReference type="ARBA" id="ARBA00048573"/>
    </source>
</evidence>
<name>A0A1F5X2R2_9BACT</name>
<dbReference type="GO" id="GO:0005829">
    <property type="term" value="C:cytosol"/>
    <property type="evidence" value="ECO:0007669"/>
    <property type="project" value="TreeGrafter"/>
</dbReference>
<dbReference type="InterPro" id="IPR045864">
    <property type="entry name" value="aa-tRNA-synth_II/BPL/LPL"/>
</dbReference>
<dbReference type="SUPFAM" id="SSF55681">
    <property type="entry name" value="Class II aaRS and biotin synthetases"/>
    <property type="match status" value="1"/>
</dbReference>
<dbReference type="CDD" id="cd04322">
    <property type="entry name" value="LysRS_N"/>
    <property type="match status" value="1"/>
</dbReference>
<comment type="subunit">
    <text evidence="7">Homodimer.</text>
</comment>
<dbReference type="GO" id="GO:0005524">
    <property type="term" value="F:ATP binding"/>
    <property type="evidence" value="ECO:0007669"/>
    <property type="project" value="UniProtKB-UniRule"/>
</dbReference>
<dbReference type="HAMAP" id="MF_00252">
    <property type="entry name" value="Lys_tRNA_synth_class2"/>
    <property type="match status" value="1"/>
</dbReference>
<comment type="catalytic activity">
    <reaction evidence="6 7 8">
        <text>tRNA(Lys) + L-lysine + ATP = L-lysyl-tRNA(Lys) + AMP + diphosphate</text>
        <dbReference type="Rhea" id="RHEA:20792"/>
        <dbReference type="Rhea" id="RHEA-COMP:9696"/>
        <dbReference type="Rhea" id="RHEA-COMP:9697"/>
        <dbReference type="ChEBI" id="CHEBI:30616"/>
        <dbReference type="ChEBI" id="CHEBI:32551"/>
        <dbReference type="ChEBI" id="CHEBI:33019"/>
        <dbReference type="ChEBI" id="CHEBI:78442"/>
        <dbReference type="ChEBI" id="CHEBI:78529"/>
        <dbReference type="ChEBI" id="CHEBI:456215"/>
        <dbReference type="EC" id="6.1.1.6"/>
    </reaction>
</comment>
<dbReference type="InterPro" id="IPR004364">
    <property type="entry name" value="Aa-tRNA-synt_II"/>
</dbReference>
<keyword evidence="5 7" id="KW-0030">Aminoacyl-tRNA synthetase</keyword>
<dbReference type="Pfam" id="PF01336">
    <property type="entry name" value="tRNA_anti-codon"/>
    <property type="match status" value="1"/>
</dbReference>
<accession>A0A1F5X2R2</accession>
<keyword evidence="4 7" id="KW-0067">ATP-binding</keyword>
<evidence type="ECO:0000313" key="11">
    <source>
        <dbReference type="Proteomes" id="UP000178684"/>
    </source>
</evidence>
<evidence type="ECO:0000256" key="2">
    <source>
        <dbReference type="ARBA" id="ARBA00022723"/>
    </source>
</evidence>
<proteinExistence type="inferred from homology"/>
<organism evidence="10 11">
    <name type="scientific">Candidatus Giovannonibacteria bacterium RIFCSPLOWO2_01_FULL_46_13</name>
    <dbReference type="NCBI Taxonomy" id="1798352"/>
    <lineage>
        <taxon>Bacteria</taxon>
        <taxon>Candidatus Giovannoniibacteriota</taxon>
    </lineage>
</organism>
<dbReference type="InterPro" id="IPR002313">
    <property type="entry name" value="Lys-tRNA-ligase_II"/>
</dbReference>
<dbReference type="AlphaFoldDB" id="A0A1F5X2R2"/>
<keyword evidence="7" id="KW-0963">Cytoplasm</keyword>
<dbReference type="PANTHER" id="PTHR42918">
    <property type="entry name" value="LYSYL-TRNA SYNTHETASE"/>
    <property type="match status" value="1"/>
</dbReference>
<dbReference type="InterPro" id="IPR004365">
    <property type="entry name" value="NA-bd_OB_tRNA"/>
</dbReference>
<dbReference type="PANTHER" id="PTHR42918:SF15">
    <property type="entry name" value="LYSINE--TRNA LIGASE, CHLOROPLASTIC_MITOCHONDRIAL"/>
    <property type="match status" value="1"/>
</dbReference>
<keyword evidence="3 7" id="KW-0547">Nucleotide-binding</keyword>
<evidence type="ECO:0000256" key="1">
    <source>
        <dbReference type="ARBA" id="ARBA00022598"/>
    </source>
</evidence>
<comment type="subcellular location">
    <subcellularLocation>
        <location evidence="7">Cytoplasm</location>
    </subcellularLocation>
</comment>
<dbReference type="EC" id="6.1.1.6" evidence="7"/>
<comment type="caution">
    <text evidence="10">The sequence shown here is derived from an EMBL/GenBank/DDBJ whole genome shotgun (WGS) entry which is preliminary data.</text>
</comment>
<sequence length="497" mass="56835">MSFDELRQVRVEKLENLKKAGINPFPAKVEFSATEIAIVKKDFSKHLKSKKGTAITGRIMAKREHGNAIFLDLFDGSTSLTTGGTEKLQAFIGRDQVGEASFQLFSENIDVGDFIAVSGKAFYTKRKEPTIEAKEWQILVKALRPLPEKWHGLQDVEERFRKRYLDLLMNDEVRNKFQMRASITSTMRELLDKAGYIEVETPVLQPLYGGALAEPFKTHLNALDIDLYLKIAPELYLKRLLVGGFPKVYELGKSFRNEGMDATHNPEFTTVELYEAYRDAEYLKDFIAQVLYSLIKKVIKKDSFEFAGNKIKFPKKIPSITFWEVLERYALIIQPDKLSREDMVIKAKQFGLNPEPQDSKEKIANEIFSKICRPKLIQPIYVVNHPIEISPLAKNLPSNNGLVDRFQMIISGIEFVNGFSELNDPIEQRARFEFQEGLRGKEDKEAHPLDEDFIEALEYGMPPAAGLAVSIDRLTMLFSDTHNIKEVILFPTMRPKE</sequence>
<feature type="binding site" evidence="7">
    <location>
        <position position="414"/>
    </location>
    <ligand>
        <name>Mg(2+)</name>
        <dbReference type="ChEBI" id="CHEBI:18420"/>
        <label>1</label>
    </ligand>
</feature>
<reference evidence="10 11" key="1">
    <citation type="journal article" date="2016" name="Nat. Commun.">
        <title>Thousands of microbial genomes shed light on interconnected biogeochemical processes in an aquifer system.</title>
        <authorList>
            <person name="Anantharaman K."/>
            <person name="Brown C.T."/>
            <person name="Hug L.A."/>
            <person name="Sharon I."/>
            <person name="Castelle C.J."/>
            <person name="Probst A.J."/>
            <person name="Thomas B.C."/>
            <person name="Singh A."/>
            <person name="Wilkins M.J."/>
            <person name="Karaoz U."/>
            <person name="Brodie E.L."/>
            <person name="Williams K.H."/>
            <person name="Hubbard S.S."/>
            <person name="Banfield J.F."/>
        </authorList>
    </citation>
    <scope>NUCLEOTIDE SEQUENCE [LARGE SCALE GENOMIC DNA]</scope>
</reference>
<feature type="binding site" evidence="7">
    <location>
        <position position="414"/>
    </location>
    <ligand>
        <name>Mg(2+)</name>
        <dbReference type="ChEBI" id="CHEBI:18420"/>
        <label>2</label>
    </ligand>
</feature>
<dbReference type="PROSITE" id="PS50862">
    <property type="entry name" value="AA_TRNA_LIGASE_II"/>
    <property type="match status" value="1"/>
</dbReference>
<dbReference type="InterPro" id="IPR044136">
    <property type="entry name" value="Lys-tRNA-ligase_II_N"/>
</dbReference>
<evidence type="ECO:0000256" key="4">
    <source>
        <dbReference type="ARBA" id="ARBA00022840"/>
    </source>
</evidence>
<dbReference type="Gene3D" id="2.40.50.140">
    <property type="entry name" value="Nucleic acid-binding proteins"/>
    <property type="match status" value="1"/>
</dbReference>
<dbReference type="Gene3D" id="3.30.930.10">
    <property type="entry name" value="Bira Bifunctional Protein, Domain 2"/>
    <property type="match status" value="1"/>
</dbReference>
<dbReference type="SUPFAM" id="SSF50249">
    <property type="entry name" value="Nucleic acid-binding proteins"/>
    <property type="match status" value="1"/>
</dbReference>
<keyword evidence="7 8" id="KW-0460">Magnesium</keyword>
<evidence type="ECO:0000256" key="7">
    <source>
        <dbReference type="HAMAP-Rule" id="MF_00252"/>
    </source>
</evidence>
<dbReference type="InterPro" id="IPR012340">
    <property type="entry name" value="NA-bd_OB-fold"/>
</dbReference>
<comment type="cofactor">
    <cofactor evidence="7 8">
        <name>Mg(2+)</name>
        <dbReference type="ChEBI" id="CHEBI:18420"/>
    </cofactor>
    <text evidence="7 8">Binds 3 Mg(2+) ions per subunit.</text>
</comment>
<dbReference type="GO" id="GO:0004824">
    <property type="term" value="F:lysine-tRNA ligase activity"/>
    <property type="evidence" value="ECO:0007669"/>
    <property type="project" value="UniProtKB-UniRule"/>
</dbReference>
<feature type="domain" description="Aminoacyl-transfer RNA synthetases class-II family profile" evidence="9">
    <location>
        <begin position="177"/>
        <end position="495"/>
    </location>
</feature>
<evidence type="ECO:0000259" key="9">
    <source>
        <dbReference type="PROSITE" id="PS50862"/>
    </source>
</evidence>
<dbReference type="GO" id="GO:0000049">
    <property type="term" value="F:tRNA binding"/>
    <property type="evidence" value="ECO:0007669"/>
    <property type="project" value="TreeGrafter"/>
</dbReference>
<dbReference type="PRINTS" id="PR00982">
    <property type="entry name" value="TRNASYNTHLYS"/>
</dbReference>
<dbReference type="InterPro" id="IPR006195">
    <property type="entry name" value="aa-tRNA-synth_II"/>
</dbReference>
<comment type="caution">
    <text evidence="7">Lacks conserved residue(s) required for the propagation of feature annotation.</text>
</comment>
<keyword evidence="2 7" id="KW-0479">Metal-binding</keyword>
<dbReference type="InterPro" id="IPR018149">
    <property type="entry name" value="Lys-tRNA-synth_II_C"/>
</dbReference>
<evidence type="ECO:0000313" key="10">
    <source>
        <dbReference type="EMBL" id="OGF82187.1"/>
    </source>
</evidence>
<keyword evidence="7" id="KW-0648">Protein biosynthesis</keyword>
<evidence type="ECO:0000256" key="3">
    <source>
        <dbReference type="ARBA" id="ARBA00022741"/>
    </source>
</evidence>
<dbReference type="Pfam" id="PF00152">
    <property type="entry name" value="tRNA-synt_2"/>
    <property type="match status" value="1"/>
</dbReference>
<evidence type="ECO:0000256" key="5">
    <source>
        <dbReference type="ARBA" id="ARBA00023146"/>
    </source>
</evidence>
<evidence type="ECO:0000256" key="8">
    <source>
        <dbReference type="RuleBase" id="RU000336"/>
    </source>
</evidence>
<dbReference type="Proteomes" id="UP000178684">
    <property type="component" value="Unassembled WGS sequence"/>
</dbReference>
<protein>
    <recommendedName>
        <fullName evidence="7">Lysine--tRNA ligase</fullName>
        <ecNumber evidence="7">6.1.1.6</ecNumber>
    </recommendedName>
    <alternativeName>
        <fullName evidence="7">Lysyl-tRNA synthetase</fullName>
        <shortName evidence="7">LysRS</shortName>
    </alternativeName>
</protein>